<organism evidence="1 2">
    <name type="scientific">Nocardia yunnanensis</name>
    <dbReference type="NCBI Taxonomy" id="2382165"/>
    <lineage>
        <taxon>Bacteria</taxon>
        <taxon>Bacillati</taxon>
        <taxon>Actinomycetota</taxon>
        <taxon>Actinomycetes</taxon>
        <taxon>Mycobacteriales</taxon>
        <taxon>Nocardiaceae</taxon>
        <taxon>Nocardia</taxon>
    </lineage>
</organism>
<sequence length="194" mass="20618">MAVTDTDEDYLLPCGRGLDRVWERLDAVQNGSGDAHETSCPHCRTARESLLGLRAATRELIDEPAPEPPDLFGRIMSAVRAELRRGATLELVTPHPGTVAVSEQAAAVVLRYAADSVPGVRARRCRMRVVGIGPGGESIVHISLSIAVPVLGDGIPGLVPRVRERVTAAASAQTGLLVGRLDISIVDVYQEGAR</sequence>
<dbReference type="RefSeq" id="WP_120740420.1">
    <property type="nucleotide sequence ID" value="NZ_CP032568.1"/>
</dbReference>
<dbReference type="Proteomes" id="UP000267164">
    <property type="component" value="Chromosome"/>
</dbReference>
<keyword evidence="2" id="KW-1185">Reference proteome</keyword>
<evidence type="ECO:0000313" key="1">
    <source>
        <dbReference type="EMBL" id="AYF76681.1"/>
    </source>
</evidence>
<dbReference type="AlphaFoldDB" id="A0A386ZGF7"/>
<accession>A0A386ZGF7</accession>
<dbReference type="KEGG" id="nyu:D7D52_25905"/>
<reference evidence="1 2" key="1">
    <citation type="submission" date="2018-09" db="EMBL/GenBank/DDBJ databases">
        <title>Nocardia yunnanensis sp. nov., an actinomycete isolated from a soil sample.</title>
        <authorList>
            <person name="Zhang J."/>
        </authorList>
    </citation>
    <scope>NUCLEOTIDE SEQUENCE [LARGE SCALE GENOMIC DNA]</scope>
    <source>
        <strain evidence="1 2">CFHS0054</strain>
    </source>
</reference>
<protein>
    <submittedName>
        <fullName evidence="1">Asp23/Gls24 family envelope stress response protein</fullName>
    </submittedName>
</protein>
<evidence type="ECO:0000313" key="2">
    <source>
        <dbReference type="Proteomes" id="UP000267164"/>
    </source>
</evidence>
<dbReference type="EMBL" id="CP032568">
    <property type="protein sequence ID" value="AYF76681.1"/>
    <property type="molecule type" value="Genomic_DNA"/>
</dbReference>
<name>A0A386ZGF7_9NOCA</name>
<gene>
    <name evidence="1" type="ORF">D7D52_25905</name>
</gene>
<dbReference type="OrthoDB" id="3711227at2"/>
<proteinExistence type="predicted"/>